<dbReference type="RefSeq" id="XP_025361979.1">
    <property type="nucleotide sequence ID" value="XM_025503739.1"/>
</dbReference>
<name>A0A316UPZ0_9BASI</name>
<organism evidence="2 3">
    <name type="scientific">Jaminaea rosea</name>
    <dbReference type="NCBI Taxonomy" id="1569628"/>
    <lineage>
        <taxon>Eukaryota</taxon>
        <taxon>Fungi</taxon>
        <taxon>Dikarya</taxon>
        <taxon>Basidiomycota</taxon>
        <taxon>Ustilaginomycotina</taxon>
        <taxon>Exobasidiomycetes</taxon>
        <taxon>Microstromatales</taxon>
        <taxon>Microstromatales incertae sedis</taxon>
        <taxon>Jaminaea</taxon>
    </lineage>
</organism>
<dbReference type="Proteomes" id="UP000245884">
    <property type="component" value="Unassembled WGS sequence"/>
</dbReference>
<dbReference type="AlphaFoldDB" id="A0A316UPZ0"/>
<evidence type="ECO:0000313" key="3">
    <source>
        <dbReference type="Proteomes" id="UP000245884"/>
    </source>
</evidence>
<reference evidence="2 3" key="1">
    <citation type="journal article" date="2018" name="Mol. Biol. Evol.">
        <title>Broad Genomic Sampling Reveals a Smut Pathogenic Ancestry of the Fungal Clade Ustilaginomycotina.</title>
        <authorList>
            <person name="Kijpornyongpan T."/>
            <person name="Mondo S.J."/>
            <person name="Barry K."/>
            <person name="Sandor L."/>
            <person name="Lee J."/>
            <person name="Lipzen A."/>
            <person name="Pangilinan J."/>
            <person name="LaButti K."/>
            <person name="Hainaut M."/>
            <person name="Henrissat B."/>
            <person name="Grigoriev I.V."/>
            <person name="Spatafora J.W."/>
            <person name="Aime M.C."/>
        </authorList>
    </citation>
    <scope>NUCLEOTIDE SEQUENCE [LARGE SCALE GENOMIC DNA]</scope>
    <source>
        <strain evidence="2 3">MCA 5214</strain>
    </source>
</reference>
<evidence type="ECO:0000256" key="1">
    <source>
        <dbReference type="SAM" id="MobiDB-lite"/>
    </source>
</evidence>
<protein>
    <submittedName>
        <fullName evidence="2">Uncharacterized protein</fullName>
    </submittedName>
</protein>
<feature type="compositionally biased region" description="Basic residues" evidence="1">
    <location>
        <begin position="8"/>
        <end position="17"/>
    </location>
</feature>
<keyword evidence="3" id="KW-1185">Reference proteome</keyword>
<feature type="compositionally biased region" description="Acidic residues" evidence="1">
    <location>
        <begin position="42"/>
        <end position="58"/>
    </location>
</feature>
<dbReference type="GeneID" id="37025562"/>
<accession>A0A316UPZ0</accession>
<sequence length="138" mass="15008">MTPVIANSKKKSHKQSKGRASDSANAEDDWRPEQGKDSGGGTDDDEASQDEWEDDEEYGSSSSKKRKKSVKAESKPKVKGAKSGGSKAAPSYWSQGKSSLRNASGLLTLCSIVLKTTPIRDHRRAAQHVWRDAPHALE</sequence>
<dbReference type="EMBL" id="KZ819668">
    <property type="protein sequence ID" value="PWN27367.1"/>
    <property type="molecule type" value="Genomic_DNA"/>
</dbReference>
<feature type="region of interest" description="Disordered" evidence="1">
    <location>
        <begin position="1"/>
        <end position="98"/>
    </location>
</feature>
<proteinExistence type="predicted"/>
<evidence type="ECO:0000313" key="2">
    <source>
        <dbReference type="EMBL" id="PWN27367.1"/>
    </source>
</evidence>
<gene>
    <name evidence="2" type="ORF">BDZ90DRAFT_176638</name>
</gene>